<accession>A0A099P7K6</accession>
<reference evidence="8" key="4">
    <citation type="submission" date="2017-01" db="EMBL/GenBank/DDBJ databases">
        <authorList>
            <person name="Mah S.A."/>
            <person name="Swanson W.J."/>
            <person name="Moy G.W."/>
            <person name="Vacquier V.D."/>
        </authorList>
    </citation>
    <scope>NUCLEOTIDE SEQUENCE [LARGE SCALE GENOMIC DNA]</scope>
    <source>
        <strain evidence="8">129</strain>
    </source>
</reference>
<dbReference type="VEuPathDB" id="FungiDB:C5L36_0E00390"/>
<evidence type="ECO:0000256" key="3">
    <source>
        <dbReference type="PIRSR" id="PIRSR000097-2"/>
    </source>
</evidence>
<evidence type="ECO:0000313" key="10">
    <source>
        <dbReference type="Proteomes" id="UP000189274"/>
    </source>
</evidence>
<dbReference type="GO" id="GO:0016616">
    <property type="term" value="F:oxidoreductase activity, acting on the CH-OH group of donors, NAD or NADP as acceptor"/>
    <property type="evidence" value="ECO:0007669"/>
    <property type="project" value="UniProtKB-ARBA"/>
</dbReference>
<evidence type="ECO:0000313" key="11">
    <source>
        <dbReference type="Proteomes" id="UP000249293"/>
    </source>
</evidence>
<evidence type="ECO:0000313" key="8">
    <source>
        <dbReference type="EMBL" id="ONH77592.1"/>
    </source>
</evidence>
<proteinExistence type="predicted"/>
<dbReference type="EMBL" id="CP028777">
    <property type="protein sequence ID" value="AWU77970.1"/>
    <property type="molecule type" value="Genomic_DNA"/>
</dbReference>
<dbReference type="EMBL" id="MQVM01000001">
    <property type="protein sequence ID" value="ONH77592.1"/>
    <property type="molecule type" value="Genomic_DNA"/>
</dbReference>
<dbReference type="InterPro" id="IPR020471">
    <property type="entry name" value="AKR"/>
</dbReference>
<dbReference type="STRING" id="4909.A0A099P7K6"/>
<evidence type="ECO:0000256" key="4">
    <source>
        <dbReference type="PIRSR" id="PIRSR000097-3"/>
    </source>
</evidence>
<evidence type="ECO:0000313" key="6">
    <source>
        <dbReference type="EMBL" id="AWU77970.1"/>
    </source>
</evidence>
<evidence type="ECO:0000256" key="1">
    <source>
        <dbReference type="ARBA" id="ARBA00023002"/>
    </source>
</evidence>
<dbReference type="HOGENOM" id="CLU_023205_0_3_1"/>
<dbReference type="eggNOG" id="KOG1577">
    <property type="taxonomic scope" value="Eukaryota"/>
</dbReference>
<dbReference type="Gene3D" id="3.20.20.100">
    <property type="entry name" value="NADP-dependent oxidoreductase domain"/>
    <property type="match status" value="1"/>
</dbReference>
<dbReference type="Proteomes" id="UP000029867">
    <property type="component" value="Unassembled WGS sequence"/>
</dbReference>
<dbReference type="Proteomes" id="UP000189274">
    <property type="component" value="Unassembled WGS sequence"/>
</dbReference>
<evidence type="ECO:0000313" key="9">
    <source>
        <dbReference type="Proteomes" id="UP000029867"/>
    </source>
</evidence>
<reference evidence="7" key="2">
    <citation type="submission" date="2014-08" db="EMBL/GenBank/DDBJ databases">
        <title>Exploiting Issatchenkia orientalis SD108 for Succinic Acid Production.</title>
        <authorList>
            <person name="Xiao H."/>
            <person name="Shao Z."/>
            <person name="Jiang Y."/>
            <person name="Dole S."/>
            <person name="Zhao H."/>
        </authorList>
    </citation>
    <scope>NUCLEOTIDE SEQUENCE [LARGE SCALE GENOMIC DNA]</scope>
    <source>
        <strain evidence="7">SD108</strain>
    </source>
</reference>
<dbReference type="EMBL" id="JQFK01000004">
    <property type="protein sequence ID" value="KGK40026.1"/>
    <property type="molecule type" value="Genomic_DNA"/>
</dbReference>
<keyword evidence="11" id="KW-1185">Reference proteome</keyword>
<reference evidence="9" key="1">
    <citation type="journal article" date="2014" name="Microb. Cell Fact.">
        <title>Exploiting Issatchenkia orientalis SD108 for succinic acid production.</title>
        <authorList>
            <person name="Xiao H."/>
            <person name="Shao Z."/>
            <person name="Jiang Y."/>
            <person name="Dole S."/>
            <person name="Zhao H."/>
        </authorList>
    </citation>
    <scope>NUCLEOTIDE SEQUENCE [LARGE SCALE GENOMIC DNA]</scope>
    <source>
        <strain evidence="9">SD108</strain>
    </source>
</reference>
<dbReference type="OrthoDB" id="416253at2759"/>
<dbReference type="Proteomes" id="UP000249293">
    <property type="component" value="Chromosome 5"/>
</dbReference>
<dbReference type="PRINTS" id="PR00069">
    <property type="entry name" value="ALDKETRDTASE"/>
</dbReference>
<dbReference type="AlphaFoldDB" id="A0A099P7K6"/>
<organism evidence="7 9">
    <name type="scientific">Pichia kudriavzevii</name>
    <name type="common">Yeast</name>
    <name type="synonym">Issatchenkia orientalis</name>
    <dbReference type="NCBI Taxonomy" id="4909"/>
    <lineage>
        <taxon>Eukaryota</taxon>
        <taxon>Fungi</taxon>
        <taxon>Dikarya</taxon>
        <taxon>Ascomycota</taxon>
        <taxon>Saccharomycotina</taxon>
        <taxon>Pichiomycetes</taxon>
        <taxon>Pichiales</taxon>
        <taxon>Pichiaceae</taxon>
        <taxon>Pichia</taxon>
    </lineage>
</organism>
<dbReference type="PIRSF" id="PIRSF000097">
    <property type="entry name" value="AKR"/>
    <property type="match status" value="1"/>
</dbReference>
<feature type="domain" description="NADP-dependent oxidoreductase" evidence="5">
    <location>
        <begin position="43"/>
        <end position="302"/>
    </location>
</feature>
<feature type="binding site" evidence="3">
    <location>
        <position position="144"/>
    </location>
    <ligand>
        <name>substrate</name>
    </ligand>
</feature>
<evidence type="ECO:0000259" key="5">
    <source>
        <dbReference type="Pfam" id="PF00248"/>
    </source>
</evidence>
<evidence type="ECO:0000256" key="2">
    <source>
        <dbReference type="PIRSR" id="PIRSR000097-1"/>
    </source>
</evidence>
<name>A0A099P7K6_PICKU</name>
<feature type="active site" description="Proton donor" evidence="2">
    <location>
        <position position="71"/>
    </location>
</feature>
<dbReference type="InterPro" id="IPR023210">
    <property type="entry name" value="NADP_OxRdtase_dom"/>
</dbReference>
<dbReference type="SUPFAM" id="SSF51430">
    <property type="entry name" value="NAD(P)-linked oxidoreductase"/>
    <property type="match status" value="1"/>
</dbReference>
<reference evidence="6 11" key="5">
    <citation type="submission" date="2018-06" db="EMBL/GenBank/DDBJ databases">
        <title>Population genomics shows no distinction between pathogenic Candida krusei and environmental Pichia kudriavzevii: One species, four names.</title>
        <authorList>
            <person name="Douglass A.P."/>
            <person name="Offei B."/>
            <person name="Braun-Galleani S."/>
            <person name="Coughlan A.Y."/>
            <person name="Martos A."/>
            <person name="Ortiz-Merino R.A."/>
            <person name="Byrne K.P."/>
            <person name="Wolfe K.H."/>
        </authorList>
    </citation>
    <scope>NUCLEOTIDE SEQUENCE [LARGE SCALE GENOMIC DNA]</scope>
    <source>
        <strain evidence="6 11">CBS573</strain>
    </source>
</reference>
<feature type="site" description="Lowers pKa of active site Tyr" evidence="4">
    <location>
        <position position="101"/>
    </location>
</feature>
<protein>
    <submittedName>
        <fullName evidence="8">NADPH-dependent conjugated polyketone reductase C1</fullName>
    </submittedName>
</protein>
<reference evidence="10" key="3">
    <citation type="journal article" date="2017" name="Genome Announc.">
        <title>Genome sequences of Cyberlindnera fabianii 65, Pichia kudriavzevii 129, and Saccharomyces cerevisiae 131 isolated from fermented masau fruits in Zimbabwe.</title>
        <authorList>
            <person name="van Rijswijck I.M.H."/>
            <person name="Derks M.F.L."/>
            <person name="Abee T."/>
            <person name="de Ridder D."/>
            <person name="Smid E.J."/>
        </authorList>
    </citation>
    <scope>NUCLEOTIDE SEQUENCE [LARGE SCALE GENOMIC DNA]</scope>
    <source>
        <strain evidence="10">129</strain>
    </source>
</reference>
<sequence length="332" mass="37664">MTKRTITLPRTNDEIPIIGFGSGTKWQWKKKGSEETAISKDNPSNTDPDLVASIVQALETGFTHLDTAEFYTTRPDVGKGVNDYLAKYPNKSRSDIWVTDKYNSVTPNDYDNGPLDGKIRGPYQSLKEGLKLMNLDYVDLFLLHTTGVPEGLTMVDVWNEMIQLQKEGLAKNIGTSNFDIPNLQVIKDNCEVLPQVNQIEFHPYLQDQSVGIRKFCKENNIQIEAYGPLIPITKCNEGPLIPLLDELAQKYDVSNSKILLKWVHMQNIVTVTTSSKVERMKDVLSVHDFQLSEEDFSKISEVGNTYFFRAFPIPPLPTHDEQLKEIRNVINK</sequence>
<dbReference type="InterPro" id="IPR036812">
    <property type="entry name" value="NAD(P)_OxRdtase_dom_sf"/>
</dbReference>
<evidence type="ECO:0000313" key="7">
    <source>
        <dbReference type="EMBL" id="KGK40026.1"/>
    </source>
</evidence>
<dbReference type="PANTHER" id="PTHR11732">
    <property type="entry name" value="ALDO/KETO REDUCTASE"/>
    <property type="match status" value="1"/>
</dbReference>
<gene>
    <name evidence="8" type="ORF">BOH78_0334</name>
    <name evidence="6" type="ORF">C5L36_0E00390</name>
    <name evidence="7" type="ORF">JL09_g723</name>
</gene>
<keyword evidence="1" id="KW-0560">Oxidoreductase</keyword>
<dbReference type="Pfam" id="PF00248">
    <property type="entry name" value="Aldo_ket_red"/>
    <property type="match status" value="1"/>
</dbReference>